<feature type="domain" description="LIM zinc-binding" evidence="12">
    <location>
        <begin position="238"/>
        <end position="297"/>
    </location>
</feature>
<evidence type="ECO:0000256" key="7">
    <source>
        <dbReference type="ARBA" id="ARBA00022949"/>
    </source>
</evidence>
<feature type="chain" id="PRO_5046334893" description="LIM zinc-binding domain-containing protein" evidence="11">
    <location>
        <begin position="23"/>
        <end position="355"/>
    </location>
</feature>
<accession>A0ABP1QU09</accession>
<dbReference type="PROSITE" id="PS50023">
    <property type="entry name" value="LIM_DOMAIN_2"/>
    <property type="match status" value="4"/>
</dbReference>
<sequence length="355" mass="40383">MLVYFEFASILLVLYILQNTKFNVHDTRNVSYVNDTADETDGKTRITVERKIQRTFLGPAASPATRELDDLMASLSETKIKDQQESHQTQQPKKAHQLDSMLGNLQASMDKQGVSATQKGVCAACHKPIVGQVVTALGKTWHPEHFTCAHCRQELGSKNFYEREGQPYCEDDYHKLYSPRCAYCNGPILDKCVTALDTNWHPEHFFCAHCGKQFGQEGFHEKDGKPYCRSDYLSLFAPKCGGCTKPITDNYITALNAQWHPECFVCRDCRQPFQGGSFFDHEGQPYCETHYHAKRGTLCAGCHKPISGRCITAMFRKFHPEHFVCSFCLKQLNKGTFKEQNDKPYCHGCFEKLFG</sequence>
<dbReference type="Gene3D" id="2.10.110.10">
    <property type="entry name" value="Cysteine Rich Protein"/>
    <property type="match status" value="4"/>
</dbReference>
<dbReference type="InterPro" id="IPR001781">
    <property type="entry name" value="Znf_LIM"/>
</dbReference>
<keyword evidence="14" id="KW-1185">Reference proteome</keyword>
<evidence type="ECO:0000256" key="4">
    <source>
        <dbReference type="ARBA" id="ARBA00022723"/>
    </source>
</evidence>
<dbReference type="PROSITE" id="PS00478">
    <property type="entry name" value="LIM_DOMAIN_1"/>
    <property type="match status" value="3"/>
</dbReference>
<dbReference type="Proteomes" id="UP001642540">
    <property type="component" value="Unassembled WGS sequence"/>
</dbReference>
<dbReference type="CDD" id="cd09338">
    <property type="entry name" value="LIM3_Paxillin_like"/>
    <property type="match status" value="1"/>
</dbReference>
<keyword evidence="5" id="KW-0677">Repeat</keyword>
<dbReference type="CDD" id="cd09336">
    <property type="entry name" value="LIM1_Paxillin_like"/>
    <property type="match status" value="1"/>
</dbReference>
<dbReference type="PANTHER" id="PTHR24216:SF8">
    <property type="entry name" value="PAXILLIN, ISOFORM F"/>
    <property type="match status" value="1"/>
</dbReference>
<feature type="domain" description="LIM zinc-binding" evidence="12">
    <location>
        <begin position="120"/>
        <end position="179"/>
    </location>
</feature>
<evidence type="ECO:0000256" key="3">
    <source>
        <dbReference type="ARBA" id="ARBA00022490"/>
    </source>
</evidence>
<evidence type="ECO:0000256" key="5">
    <source>
        <dbReference type="ARBA" id="ARBA00022737"/>
    </source>
</evidence>
<proteinExistence type="predicted"/>
<dbReference type="EMBL" id="CAXLJM020000042">
    <property type="protein sequence ID" value="CAL8109820.1"/>
    <property type="molecule type" value="Genomic_DNA"/>
</dbReference>
<dbReference type="PANTHER" id="PTHR24216">
    <property type="entry name" value="PAXILLIN-RELATED"/>
    <property type="match status" value="1"/>
</dbReference>
<keyword evidence="7" id="KW-0965">Cell junction</keyword>
<keyword evidence="4 10" id="KW-0479">Metal-binding</keyword>
<evidence type="ECO:0000313" key="14">
    <source>
        <dbReference type="Proteomes" id="UP001642540"/>
    </source>
</evidence>
<organism evidence="13 14">
    <name type="scientific">Orchesella dallaii</name>
    <dbReference type="NCBI Taxonomy" id="48710"/>
    <lineage>
        <taxon>Eukaryota</taxon>
        <taxon>Metazoa</taxon>
        <taxon>Ecdysozoa</taxon>
        <taxon>Arthropoda</taxon>
        <taxon>Hexapoda</taxon>
        <taxon>Collembola</taxon>
        <taxon>Entomobryomorpha</taxon>
        <taxon>Entomobryoidea</taxon>
        <taxon>Orchesellidae</taxon>
        <taxon>Orchesellinae</taxon>
        <taxon>Orchesella</taxon>
    </lineage>
</organism>
<dbReference type="CDD" id="cd09337">
    <property type="entry name" value="LIM2_Paxillin_like"/>
    <property type="match status" value="1"/>
</dbReference>
<dbReference type="SMART" id="SM00132">
    <property type="entry name" value="LIM"/>
    <property type="match status" value="4"/>
</dbReference>
<feature type="signal peptide" evidence="11">
    <location>
        <begin position="1"/>
        <end position="22"/>
    </location>
</feature>
<evidence type="ECO:0000259" key="12">
    <source>
        <dbReference type="PROSITE" id="PS50023"/>
    </source>
</evidence>
<comment type="caution">
    <text evidence="13">The sequence shown here is derived from an EMBL/GenBank/DDBJ whole genome shotgun (WGS) entry which is preliminary data.</text>
</comment>
<evidence type="ECO:0000256" key="10">
    <source>
        <dbReference type="PROSITE-ProRule" id="PRU00125"/>
    </source>
</evidence>
<reference evidence="13 14" key="1">
    <citation type="submission" date="2024-08" db="EMBL/GenBank/DDBJ databases">
        <authorList>
            <person name="Cucini C."/>
            <person name="Frati F."/>
        </authorList>
    </citation>
    <scope>NUCLEOTIDE SEQUENCE [LARGE SCALE GENOMIC DNA]</scope>
</reference>
<keyword evidence="11" id="KW-0732">Signal</keyword>
<evidence type="ECO:0000256" key="6">
    <source>
        <dbReference type="ARBA" id="ARBA00022833"/>
    </source>
</evidence>
<gene>
    <name evidence="13" type="ORF">ODALV1_LOCUS13720</name>
</gene>
<dbReference type="SUPFAM" id="SSF57716">
    <property type="entry name" value="Glucocorticoid receptor-like (DNA-binding domain)"/>
    <property type="match status" value="5"/>
</dbReference>
<evidence type="ECO:0000256" key="1">
    <source>
        <dbReference type="ARBA" id="ARBA00004245"/>
    </source>
</evidence>
<keyword evidence="6 10" id="KW-0862">Zinc</keyword>
<keyword evidence="9" id="KW-0206">Cytoskeleton</keyword>
<evidence type="ECO:0000256" key="2">
    <source>
        <dbReference type="ARBA" id="ARBA00004246"/>
    </source>
</evidence>
<dbReference type="InterPro" id="IPR047075">
    <property type="entry name" value="Paxillin_TGFB1I1_LIM_dom1"/>
</dbReference>
<feature type="domain" description="LIM zinc-binding" evidence="12">
    <location>
        <begin position="180"/>
        <end position="237"/>
    </location>
</feature>
<dbReference type="Pfam" id="PF00412">
    <property type="entry name" value="LIM"/>
    <property type="match status" value="4"/>
</dbReference>
<evidence type="ECO:0000256" key="11">
    <source>
        <dbReference type="SAM" id="SignalP"/>
    </source>
</evidence>
<name>A0ABP1QU09_9HEXA</name>
<protein>
    <recommendedName>
        <fullName evidence="12">LIM zinc-binding domain-containing protein</fullName>
    </recommendedName>
</protein>
<keyword evidence="8 10" id="KW-0440">LIM domain</keyword>
<evidence type="ECO:0000256" key="8">
    <source>
        <dbReference type="ARBA" id="ARBA00023038"/>
    </source>
</evidence>
<comment type="subcellular location">
    <subcellularLocation>
        <location evidence="2">Cell junction</location>
        <location evidence="2">Focal adhesion</location>
    </subcellularLocation>
    <subcellularLocation>
        <location evidence="1">Cytoplasm</location>
        <location evidence="1">Cytoskeleton</location>
    </subcellularLocation>
</comment>
<keyword evidence="3" id="KW-0963">Cytoplasm</keyword>
<feature type="domain" description="LIM zinc-binding" evidence="12">
    <location>
        <begin position="298"/>
        <end position="355"/>
    </location>
</feature>
<evidence type="ECO:0000256" key="9">
    <source>
        <dbReference type="ARBA" id="ARBA00023212"/>
    </source>
</evidence>
<evidence type="ECO:0000313" key="13">
    <source>
        <dbReference type="EMBL" id="CAL8109820.1"/>
    </source>
</evidence>